<evidence type="ECO:0000256" key="1">
    <source>
        <dbReference type="ARBA" id="ARBA00022679"/>
    </source>
</evidence>
<evidence type="ECO:0000256" key="4">
    <source>
        <dbReference type="ARBA" id="ARBA00022840"/>
    </source>
</evidence>
<feature type="chain" id="PRO_5045044811" description="Protein kinase domain-containing protein" evidence="6">
    <location>
        <begin position="16"/>
        <end position="661"/>
    </location>
</feature>
<dbReference type="InterPro" id="IPR000719">
    <property type="entry name" value="Prot_kinase_dom"/>
</dbReference>
<dbReference type="Gene3D" id="1.25.10.10">
    <property type="entry name" value="Leucine-rich Repeat Variant"/>
    <property type="match status" value="1"/>
</dbReference>
<dbReference type="Pfam" id="PF00069">
    <property type="entry name" value="Pkinase"/>
    <property type="match status" value="1"/>
</dbReference>
<feature type="repeat" description="ARM" evidence="5">
    <location>
        <begin position="472"/>
        <end position="518"/>
    </location>
</feature>
<evidence type="ECO:0000259" key="7">
    <source>
        <dbReference type="PROSITE" id="PS50011"/>
    </source>
</evidence>
<keyword evidence="2" id="KW-0547">Nucleotide-binding</keyword>
<evidence type="ECO:0000256" key="3">
    <source>
        <dbReference type="ARBA" id="ARBA00022777"/>
    </source>
</evidence>
<dbReference type="SUPFAM" id="SSF48371">
    <property type="entry name" value="ARM repeat"/>
    <property type="match status" value="1"/>
</dbReference>
<evidence type="ECO:0000313" key="9">
    <source>
        <dbReference type="Proteomes" id="UP001141327"/>
    </source>
</evidence>
<sequence length="661" mass="72602">MFGMFPLLLSPRTLTFVDFWTTAITLSPLCPSAKKWDWGPVPRFLPRRSRPENWHPNMSTPPNIVPPNHSTKLVLAESAFTKTFKVADKRTDKILVIREISCPNAESQELGWQEACRQMKLRHPHILPLRNVYRGTEGSDCPPSCLPSNEAPSPGKCHSPTGLTLCLVSDFCELGNLDAFIGQSGGPSFADRDRVSRQLLEGLSYLFQENFPHRNLKPTNLFLRRDSDGRPTVLLADFADLRQMERRTRLRAAAGREEFTAPEMYAQGPCDQRADLFSVGLVLACLYGRMTSADLSGLLWPHAAWQMTEDELHKRIRERLLVHQYQVPPDVVDGILGLLSFDPAKRPLPGVLLESLFDPVARASPTPSPSAVILQHPSKAAIFSEEQLCVWLQEFVAAGPNLPGDDLIQCCECLGTVLGVPAAECPQAVEAVVTLLEHPVVTTSAAVANALYGALRNLSCNEKNQAHFGMLNAAVPIVRLLEHPTVVGHASVAEALYAALGNLSYHNEANKLAFGRAGCADPIVRLLVHPVVTGNASVATVLFGALQSLSLNEENRAAFHRAGVVTPVMKLLEHQVVVTNPEVAVNFYWALRLLSLHPDNKTALLRAGVAHSLAALQRHPFYAKIYAVRAMIAFTIDILSRGDPQSRFALESAGVYIPKLE</sequence>
<dbReference type="Gene3D" id="1.10.510.10">
    <property type="entry name" value="Transferase(Phosphotransferase) domain 1"/>
    <property type="match status" value="1"/>
</dbReference>
<dbReference type="SMART" id="SM00220">
    <property type="entry name" value="S_TKc"/>
    <property type="match status" value="1"/>
</dbReference>
<gene>
    <name evidence="8" type="ORF">PAPYR_5037</name>
</gene>
<evidence type="ECO:0000256" key="5">
    <source>
        <dbReference type="PROSITE-ProRule" id="PRU00259"/>
    </source>
</evidence>
<feature type="signal peptide" evidence="6">
    <location>
        <begin position="1"/>
        <end position="15"/>
    </location>
</feature>
<dbReference type="InterPro" id="IPR045269">
    <property type="entry name" value="Atg1-like"/>
</dbReference>
<feature type="domain" description="Protein kinase" evidence="7">
    <location>
        <begin position="69"/>
        <end position="361"/>
    </location>
</feature>
<dbReference type="PANTHER" id="PTHR24348:SF22">
    <property type="entry name" value="NON-SPECIFIC SERINE_THREONINE PROTEIN KINASE"/>
    <property type="match status" value="1"/>
</dbReference>
<keyword evidence="6" id="KW-0732">Signal</keyword>
<dbReference type="CDD" id="cd00180">
    <property type="entry name" value="PKc"/>
    <property type="match status" value="1"/>
</dbReference>
<organism evidence="8 9">
    <name type="scientific">Paratrimastix pyriformis</name>
    <dbReference type="NCBI Taxonomy" id="342808"/>
    <lineage>
        <taxon>Eukaryota</taxon>
        <taxon>Metamonada</taxon>
        <taxon>Preaxostyla</taxon>
        <taxon>Paratrimastigidae</taxon>
        <taxon>Paratrimastix</taxon>
    </lineage>
</organism>
<dbReference type="PROSITE" id="PS50011">
    <property type="entry name" value="PROTEIN_KINASE_DOM"/>
    <property type="match status" value="1"/>
</dbReference>
<keyword evidence="3" id="KW-0418">Kinase</keyword>
<protein>
    <recommendedName>
        <fullName evidence="7">Protein kinase domain-containing protein</fullName>
    </recommendedName>
</protein>
<feature type="repeat" description="ARM" evidence="5">
    <location>
        <begin position="427"/>
        <end position="465"/>
    </location>
</feature>
<dbReference type="SUPFAM" id="SSF56112">
    <property type="entry name" value="Protein kinase-like (PK-like)"/>
    <property type="match status" value="1"/>
</dbReference>
<dbReference type="InterPro" id="IPR016024">
    <property type="entry name" value="ARM-type_fold"/>
</dbReference>
<dbReference type="PROSITE" id="PS50176">
    <property type="entry name" value="ARM_REPEAT"/>
    <property type="match status" value="2"/>
</dbReference>
<dbReference type="Proteomes" id="UP001141327">
    <property type="component" value="Unassembled WGS sequence"/>
</dbReference>
<dbReference type="EMBL" id="JAPMOS010000023">
    <property type="protein sequence ID" value="KAJ4458990.1"/>
    <property type="molecule type" value="Genomic_DNA"/>
</dbReference>
<evidence type="ECO:0000256" key="2">
    <source>
        <dbReference type="ARBA" id="ARBA00022741"/>
    </source>
</evidence>
<dbReference type="InterPro" id="IPR011009">
    <property type="entry name" value="Kinase-like_dom_sf"/>
</dbReference>
<proteinExistence type="predicted"/>
<comment type="caution">
    <text evidence="8">The sequence shown here is derived from an EMBL/GenBank/DDBJ whole genome shotgun (WGS) entry which is preliminary data.</text>
</comment>
<dbReference type="SMART" id="SM00185">
    <property type="entry name" value="ARM"/>
    <property type="match status" value="4"/>
</dbReference>
<keyword evidence="1" id="KW-0808">Transferase</keyword>
<dbReference type="InterPro" id="IPR011989">
    <property type="entry name" value="ARM-like"/>
</dbReference>
<accession>A0ABQ8UNB5</accession>
<name>A0ABQ8UNB5_9EUKA</name>
<evidence type="ECO:0000313" key="8">
    <source>
        <dbReference type="EMBL" id="KAJ4458990.1"/>
    </source>
</evidence>
<dbReference type="InterPro" id="IPR000225">
    <property type="entry name" value="Armadillo"/>
</dbReference>
<keyword evidence="9" id="KW-1185">Reference proteome</keyword>
<keyword evidence="4" id="KW-0067">ATP-binding</keyword>
<evidence type="ECO:0000256" key="6">
    <source>
        <dbReference type="SAM" id="SignalP"/>
    </source>
</evidence>
<dbReference type="PANTHER" id="PTHR24348">
    <property type="entry name" value="SERINE/THREONINE-PROTEIN KINASE UNC-51-RELATED"/>
    <property type="match status" value="1"/>
</dbReference>
<reference evidence="8" key="1">
    <citation type="journal article" date="2022" name="bioRxiv">
        <title>Genomics of Preaxostyla Flagellates Illuminates Evolutionary Transitions and the Path Towards Mitochondrial Loss.</title>
        <authorList>
            <person name="Novak L.V.F."/>
            <person name="Treitli S.C."/>
            <person name="Pyrih J."/>
            <person name="Halakuc P."/>
            <person name="Pipaliya S.V."/>
            <person name="Vacek V."/>
            <person name="Brzon O."/>
            <person name="Soukal P."/>
            <person name="Eme L."/>
            <person name="Dacks J.B."/>
            <person name="Karnkowska A."/>
            <person name="Elias M."/>
            <person name="Hampl V."/>
        </authorList>
    </citation>
    <scope>NUCLEOTIDE SEQUENCE</scope>
    <source>
        <strain evidence="8">RCP-MX</strain>
    </source>
</reference>